<feature type="active site" description="Tele-AMP-histidine intermediate" evidence="3">
    <location>
        <position position="101"/>
    </location>
</feature>
<evidence type="ECO:0000256" key="3">
    <source>
        <dbReference type="PIRSR" id="PIRSR639383-1"/>
    </source>
</evidence>
<feature type="binding site" evidence="4">
    <location>
        <begin position="94"/>
        <end position="97"/>
    </location>
    <ligand>
        <name>substrate</name>
    </ligand>
</feature>
<dbReference type="Proteomes" id="UP000799750">
    <property type="component" value="Unassembled WGS sequence"/>
</dbReference>
<dbReference type="PANTHER" id="PTHR46243">
    <property type="entry name" value="BIS(5'-ADENOSYL)-TRIPHOSPHATASE"/>
    <property type="match status" value="1"/>
</dbReference>
<dbReference type="Pfam" id="PF01230">
    <property type="entry name" value="HIT"/>
    <property type="match status" value="1"/>
</dbReference>
<keyword evidence="1 7" id="KW-0547">Nucleotide-binding</keyword>
<evidence type="ECO:0000313" key="11">
    <source>
        <dbReference type="Proteomes" id="UP000799750"/>
    </source>
</evidence>
<dbReference type="SUPFAM" id="SSF54197">
    <property type="entry name" value="HIT-like"/>
    <property type="match status" value="1"/>
</dbReference>
<dbReference type="EC" id="3.6.1.29" evidence="7"/>
<feature type="compositionally biased region" description="Basic and acidic residues" evidence="8">
    <location>
        <begin position="131"/>
        <end position="146"/>
    </location>
</feature>
<dbReference type="InterPro" id="IPR036265">
    <property type="entry name" value="HIT-like_sf"/>
</dbReference>
<gene>
    <name evidence="10" type="ORF">BU16DRAFT_531486</name>
</gene>
<evidence type="ECO:0000256" key="5">
    <source>
        <dbReference type="PIRSR" id="PIRSR639383-3"/>
    </source>
</evidence>
<sequence length="179" mass="19915">MPPFTTKPIHFGSFLVTSQVFHLTPSSFALVNLKPLLPGHVLVSPIRVVPRFKDLTPSEVTDLFITVQRVSRMVERVFNASALNIAIQDGADAGQSVPHVHAHIIPRSSGDLKDRGGQDAIYGMMDGEEGDLGRQLRDQRGEEGRAKFPAVDADESRKPRSDEEMIREAEWLAQEMEKE</sequence>
<evidence type="ECO:0000256" key="7">
    <source>
        <dbReference type="RuleBase" id="RU366076"/>
    </source>
</evidence>
<proteinExistence type="predicted"/>
<reference evidence="10" key="1">
    <citation type="journal article" date="2020" name="Stud. Mycol.">
        <title>101 Dothideomycetes genomes: a test case for predicting lifestyles and emergence of pathogens.</title>
        <authorList>
            <person name="Haridas S."/>
            <person name="Albert R."/>
            <person name="Binder M."/>
            <person name="Bloem J."/>
            <person name="Labutti K."/>
            <person name="Salamov A."/>
            <person name="Andreopoulos B."/>
            <person name="Baker S."/>
            <person name="Barry K."/>
            <person name="Bills G."/>
            <person name="Bluhm B."/>
            <person name="Cannon C."/>
            <person name="Castanera R."/>
            <person name="Culley D."/>
            <person name="Daum C."/>
            <person name="Ezra D."/>
            <person name="Gonzalez J."/>
            <person name="Henrissat B."/>
            <person name="Kuo A."/>
            <person name="Liang C."/>
            <person name="Lipzen A."/>
            <person name="Lutzoni F."/>
            <person name="Magnuson J."/>
            <person name="Mondo S."/>
            <person name="Nolan M."/>
            <person name="Ohm R."/>
            <person name="Pangilinan J."/>
            <person name="Park H.-J."/>
            <person name="Ramirez L."/>
            <person name="Alfaro M."/>
            <person name="Sun H."/>
            <person name="Tritt A."/>
            <person name="Yoshinaga Y."/>
            <person name="Zwiers L.-H."/>
            <person name="Turgeon B."/>
            <person name="Goodwin S."/>
            <person name="Spatafora J."/>
            <person name="Crous P."/>
            <person name="Grigoriev I."/>
        </authorList>
    </citation>
    <scope>NUCLEOTIDE SEQUENCE</scope>
    <source>
        <strain evidence="10">CBS 269.34</strain>
    </source>
</reference>
<dbReference type="OrthoDB" id="680339at2759"/>
<keyword evidence="11" id="KW-1185">Reference proteome</keyword>
<dbReference type="GO" id="GO:0047710">
    <property type="term" value="F:bis(5'-adenosyl)-triphosphatase activity"/>
    <property type="evidence" value="ECO:0007669"/>
    <property type="project" value="UniProtKB-UniRule"/>
</dbReference>
<dbReference type="GO" id="GO:0000166">
    <property type="term" value="F:nucleotide binding"/>
    <property type="evidence" value="ECO:0007669"/>
    <property type="project" value="UniProtKB-KW"/>
</dbReference>
<feature type="site" description="Important for induction of apoptosis" evidence="5">
    <location>
        <position position="122"/>
    </location>
</feature>
<evidence type="ECO:0000256" key="8">
    <source>
        <dbReference type="SAM" id="MobiDB-lite"/>
    </source>
</evidence>
<dbReference type="Gene3D" id="3.30.428.10">
    <property type="entry name" value="HIT-like"/>
    <property type="match status" value="1"/>
</dbReference>
<keyword evidence="2 7" id="KW-0378">Hydrolase</keyword>
<dbReference type="InterPro" id="IPR011146">
    <property type="entry name" value="HIT-like"/>
</dbReference>
<name>A0A6A6QA18_9PEZI</name>
<evidence type="ECO:0000259" key="9">
    <source>
        <dbReference type="PROSITE" id="PS51084"/>
    </source>
</evidence>
<feature type="domain" description="HIT" evidence="9">
    <location>
        <begin position="7"/>
        <end position="114"/>
    </location>
</feature>
<dbReference type="InterPro" id="IPR051884">
    <property type="entry name" value="Bis(5'-adenosyl)-TPase_reg"/>
</dbReference>
<comment type="cofactor">
    <cofactor evidence="7">
        <name>Mn(2+)</name>
        <dbReference type="ChEBI" id="CHEBI:29035"/>
    </cofactor>
</comment>
<feature type="compositionally biased region" description="Basic and acidic residues" evidence="8">
    <location>
        <begin position="154"/>
        <end position="165"/>
    </location>
</feature>
<protein>
    <recommendedName>
        <fullName evidence="7">Bis(5'-adenosyl)-triphosphatase</fullName>
        <ecNumber evidence="7">3.6.1.29</ecNumber>
    </recommendedName>
</protein>
<dbReference type="InterPro" id="IPR039383">
    <property type="entry name" value="FHIT"/>
</dbReference>
<evidence type="ECO:0000256" key="1">
    <source>
        <dbReference type="ARBA" id="ARBA00022741"/>
    </source>
</evidence>
<evidence type="ECO:0000313" key="10">
    <source>
        <dbReference type="EMBL" id="KAF2489072.1"/>
    </source>
</evidence>
<feature type="binding site" evidence="4">
    <location>
        <position position="103"/>
    </location>
    <ligand>
        <name>substrate</name>
    </ligand>
</feature>
<dbReference type="PANTHER" id="PTHR46243:SF1">
    <property type="entry name" value="BIS(5'-ADENOSYL)-TRIPHOSPHATASE"/>
    <property type="match status" value="1"/>
</dbReference>
<accession>A0A6A6QA18</accession>
<dbReference type="PROSITE" id="PS51084">
    <property type="entry name" value="HIT_2"/>
    <property type="match status" value="1"/>
</dbReference>
<organism evidence="10 11">
    <name type="scientific">Lophium mytilinum</name>
    <dbReference type="NCBI Taxonomy" id="390894"/>
    <lineage>
        <taxon>Eukaryota</taxon>
        <taxon>Fungi</taxon>
        <taxon>Dikarya</taxon>
        <taxon>Ascomycota</taxon>
        <taxon>Pezizomycotina</taxon>
        <taxon>Dothideomycetes</taxon>
        <taxon>Pleosporomycetidae</taxon>
        <taxon>Mytilinidiales</taxon>
        <taxon>Mytilinidiaceae</taxon>
        <taxon>Lophium</taxon>
    </lineage>
</organism>
<feature type="short sequence motif" description="Histidine triad motif" evidence="6">
    <location>
        <begin position="99"/>
        <end position="103"/>
    </location>
</feature>
<evidence type="ECO:0000256" key="4">
    <source>
        <dbReference type="PIRSR" id="PIRSR639383-2"/>
    </source>
</evidence>
<dbReference type="AlphaFoldDB" id="A0A6A6QA18"/>
<dbReference type="EMBL" id="MU004199">
    <property type="protein sequence ID" value="KAF2489072.1"/>
    <property type="molecule type" value="Genomic_DNA"/>
</dbReference>
<comment type="catalytic activity">
    <reaction evidence="7">
        <text>P(1),P(3)-bis(5'-adenosyl) triphosphate + H2O = AMP + ADP + 2 H(+)</text>
        <dbReference type="Rhea" id="RHEA:13893"/>
        <dbReference type="ChEBI" id="CHEBI:15377"/>
        <dbReference type="ChEBI" id="CHEBI:15378"/>
        <dbReference type="ChEBI" id="CHEBI:58529"/>
        <dbReference type="ChEBI" id="CHEBI:456215"/>
        <dbReference type="ChEBI" id="CHEBI:456216"/>
        <dbReference type="EC" id="3.6.1.29"/>
    </reaction>
</comment>
<feature type="region of interest" description="Disordered" evidence="8">
    <location>
        <begin position="125"/>
        <end position="165"/>
    </location>
</feature>
<feature type="binding site" evidence="4">
    <location>
        <position position="32"/>
    </location>
    <ligand>
        <name>substrate</name>
    </ligand>
</feature>
<feature type="binding site" evidence="4">
    <location>
        <position position="88"/>
    </location>
    <ligand>
        <name>substrate</name>
    </ligand>
</feature>
<evidence type="ECO:0000256" key="6">
    <source>
        <dbReference type="PROSITE-ProRule" id="PRU00464"/>
    </source>
</evidence>
<dbReference type="FunFam" id="3.30.428.10:FF:000011">
    <property type="entry name" value="Fragile histidine triad"/>
    <property type="match status" value="1"/>
</dbReference>
<evidence type="ECO:0000256" key="2">
    <source>
        <dbReference type="ARBA" id="ARBA00022801"/>
    </source>
</evidence>
<dbReference type="CDD" id="cd01275">
    <property type="entry name" value="FHIT"/>
    <property type="match status" value="1"/>
</dbReference>